<dbReference type="Proteomes" id="UP000663193">
    <property type="component" value="Chromosome 6"/>
</dbReference>
<gene>
    <name evidence="2" type="ORF">JI435_303850</name>
</gene>
<feature type="region of interest" description="Disordered" evidence="1">
    <location>
        <begin position="1"/>
        <end position="25"/>
    </location>
</feature>
<feature type="compositionally biased region" description="Polar residues" evidence="1">
    <location>
        <begin position="1"/>
        <end position="10"/>
    </location>
</feature>
<accession>A0A7U2HZ80</accession>
<reference evidence="3" key="1">
    <citation type="journal article" date="2021" name="BMC Genomics">
        <title>Chromosome-level genome assembly and manually-curated proteome of model necrotroph Parastagonospora nodorum Sn15 reveals a genome-wide trove of candidate effector homologs, and redundancy of virulence-related functions within an accessory chromosome.</title>
        <authorList>
            <person name="Bertazzoni S."/>
            <person name="Jones D.A.B."/>
            <person name="Phan H.T."/>
            <person name="Tan K.-C."/>
            <person name="Hane J.K."/>
        </authorList>
    </citation>
    <scope>NUCLEOTIDE SEQUENCE [LARGE SCALE GENOMIC DNA]</scope>
    <source>
        <strain evidence="3">SN15 / ATCC MYA-4574 / FGSC 10173)</strain>
    </source>
</reference>
<dbReference type="AlphaFoldDB" id="A0A7U2HZ80"/>
<evidence type="ECO:0000256" key="1">
    <source>
        <dbReference type="SAM" id="MobiDB-lite"/>
    </source>
</evidence>
<organism evidence="2 3">
    <name type="scientific">Phaeosphaeria nodorum (strain SN15 / ATCC MYA-4574 / FGSC 10173)</name>
    <name type="common">Glume blotch fungus</name>
    <name type="synonym">Parastagonospora nodorum</name>
    <dbReference type="NCBI Taxonomy" id="321614"/>
    <lineage>
        <taxon>Eukaryota</taxon>
        <taxon>Fungi</taxon>
        <taxon>Dikarya</taxon>
        <taxon>Ascomycota</taxon>
        <taxon>Pezizomycotina</taxon>
        <taxon>Dothideomycetes</taxon>
        <taxon>Pleosporomycetidae</taxon>
        <taxon>Pleosporales</taxon>
        <taxon>Pleosporineae</taxon>
        <taxon>Phaeosphaeriaceae</taxon>
        <taxon>Parastagonospora</taxon>
    </lineage>
</organism>
<name>A0A7U2HZ80_PHANO</name>
<protein>
    <submittedName>
        <fullName evidence="2">Uncharacterized protein</fullName>
    </submittedName>
</protein>
<dbReference type="VEuPathDB" id="FungiDB:JI435_303850"/>
<proteinExistence type="predicted"/>
<evidence type="ECO:0000313" key="3">
    <source>
        <dbReference type="Proteomes" id="UP000663193"/>
    </source>
</evidence>
<sequence>MSESRSQQETFAEEKPKTQPMLSKKERKIQADLAAQEKGWVCCGRTPPAAGSSLPTSPCLKYHRGLRPADKDLICDKCKHFTVNDSRLPEACSDCYDVILFPYGADKLEMVERIVEIPTDDEEPSWNYVCLRCMTWGCLCDFPDPGYFKLALVVE</sequence>
<keyword evidence="3" id="KW-1185">Reference proteome</keyword>
<evidence type="ECO:0000313" key="2">
    <source>
        <dbReference type="EMBL" id="QRC95834.1"/>
    </source>
</evidence>
<dbReference type="EMBL" id="CP069028">
    <property type="protein sequence ID" value="QRC95834.1"/>
    <property type="molecule type" value="Genomic_DNA"/>
</dbReference>